<evidence type="ECO:0000313" key="2">
    <source>
        <dbReference type="EMBL" id="KIK08173.1"/>
    </source>
</evidence>
<protein>
    <submittedName>
        <fullName evidence="2">Uncharacterized protein</fullName>
    </submittedName>
</protein>
<gene>
    <name evidence="2" type="ORF">K443DRAFT_672661</name>
</gene>
<accession>A0A0C9YJ93</accession>
<keyword evidence="3" id="KW-1185">Reference proteome</keyword>
<proteinExistence type="predicted"/>
<sequence length="59" mass="6818">MVEEFDENNEVSKLQQEYRRTRTAKTASRSATFQVKKQALYAEARETSKDIVRVGTAHL</sequence>
<dbReference type="AlphaFoldDB" id="A0A0C9YJ93"/>
<dbReference type="HOGENOM" id="CLU_2961178_0_0_1"/>
<name>A0A0C9YJ93_9AGAR</name>
<reference evidence="2 3" key="1">
    <citation type="submission" date="2014-04" db="EMBL/GenBank/DDBJ databases">
        <authorList>
            <consortium name="DOE Joint Genome Institute"/>
            <person name="Kuo A."/>
            <person name="Kohler A."/>
            <person name="Nagy L.G."/>
            <person name="Floudas D."/>
            <person name="Copeland A."/>
            <person name="Barry K.W."/>
            <person name="Cichocki N."/>
            <person name="Veneault-Fourrey C."/>
            <person name="LaButti K."/>
            <person name="Lindquist E.A."/>
            <person name="Lipzen A."/>
            <person name="Lundell T."/>
            <person name="Morin E."/>
            <person name="Murat C."/>
            <person name="Sun H."/>
            <person name="Tunlid A."/>
            <person name="Henrissat B."/>
            <person name="Grigoriev I.V."/>
            <person name="Hibbett D.S."/>
            <person name="Martin F."/>
            <person name="Nordberg H.P."/>
            <person name="Cantor M.N."/>
            <person name="Hua S.X."/>
        </authorList>
    </citation>
    <scope>NUCLEOTIDE SEQUENCE [LARGE SCALE GENOMIC DNA]</scope>
    <source>
        <strain evidence="2 3">LaAM-08-1</strain>
    </source>
</reference>
<evidence type="ECO:0000256" key="1">
    <source>
        <dbReference type="SAM" id="MobiDB-lite"/>
    </source>
</evidence>
<feature type="region of interest" description="Disordered" evidence="1">
    <location>
        <begin position="1"/>
        <end position="27"/>
    </location>
</feature>
<dbReference type="EMBL" id="KN838543">
    <property type="protein sequence ID" value="KIK08173.1"/>
    <property type="molecule type" value="Genomic_DNA"/>
</dbReference>
<dbReference type="Proteomes" id="UP000054477">
    <property type="component" value="Unassembled WGS sequence"/>
</dbReference>
<evidence type="ECO:0000313" key="3">
    <source>
        <dbReference type="Proteomes" id="UP000054477"/>
    </source>
</evidence>
<reference evidence="3" key="2">
    <citation type="submission" date="2015-01" db="EMBL/GenBank/DDBJ databases">
        <title>Evolutionary Origins and Diversification of the Mycorrhizal Mutualists.</title>
        <authorList>
            <consortium name="DOE Joint Genome Institute"/>
            <consortium name="Mycorrhizal Genomics Consortium"/>
            <person name="Kohler A."/>
            <person name="Kuo A."/>
            <person name="Nagy L.G."/>
            <person name="Floudas D."/>
            <person name="Copeland A."/>
            <person name="Barry K.W."/>
            <person name="Cichocki N."/>
            <person name="Veneault-Fourrey C."/>
            <person name="LaButti K."/>
            <person name="Lindquist E.A."/>
            <person name="Lipzen A."/>
            <person name="Lundell T."/>
            <person name="Morin E."/>
            <person name="Murat C."/>
            <person name="Riley R."/>
            <person name="Ohm R."/>
            <person name="Sun H."/>
            <person name="Tunlid A."/>
            <person name="Henrissat B."/>
            <person name="Grigoriev I.V."/>
            <person name="Hibbett D.S."/>
            <person name="Martin F."/>
        </authorList>
    </citation>
    <scope>NUCLEOTIDE SEQUENCE [LARGE SCALE GENOMIC DNA]</scope>
    <source>
        <strain evidence="3">LaAM-08-1</strain>
    </source>
</reference>
<organism evidence="2 3">
    <name type="scientific">Laccaria amethystina LaAM-08-1</name>
    <dbReference type="NCBI Taxonomy" id="1095629"/>
    <lineage>
        <taxon>Eukaryota</taxon>
        <taxon>Fungi</taxon>
        <taxon>Dikarya</taxon>
        <taxon>Basidiomycota</taxon>
        <taxon>Agaricomycotina</taxon>
        <taxon>Agaricomycetes</taxon>
        <taxon>Agaricomycetidae</taxon>
        <taxon>Agaricales</taxon>
        <taxon>Agaricineae</taxon>
        <taxon>Hydnangiaceae</taxon>
        <taxon>Laccaria</taxon>
    </lineage>
</organism>